<feature type="transmembrane region" description="Helical" evidence="8">
    <location>
        <begin position="252"/>
        <end position="282"/>
    </location>
</feature>
<feature type="domain" description="PTM1-like N-terminal" evidence="11">
    <location>
        <begin position="36"/>
        <end position="175"/>
    </location>
</feature>
<evidence type="ECO:0000256" key="6">
    <source>
        <dbReference type="ARBA" id="ARBA00023136"/>
    </source>
</evidence>
<evidence type="ECO:0000313" key="13">
    <source>
        <dbReference type="Proteomes" id="UP000319731"/>
    </source>
</evidence>
<evidence type="ECO:0000256" key="7">
    <source>
        <dbReference type="SAM" id="MobiDB-lite"/>
    </source>
</evidence>
<dbReference type="InterPro" id="IPR009637">
    <property type="entry name" value="GPR107/GPR108-like"/>
</dbReference>
<comment type="subcellular location">
    <subcellularLocation>
        <location evidence="1">Membrane</location>
        <topology evidence="1">Multi-pass membrane protein</topology>
    </subcellularLocation>
</comment>
<keyword evidence="6 8" id="KW-0472">Membrane</keyword>
<dbReference type="PANTHER" id="PTHR21229">
    <property type="entry name" value="LUNG SEVEN TRANSMEMBRANE RECEPTOR"/>
    <property type="match status" value="1"/>
</dbReference>
<dbReference type="STRING" id="1806994.A0A507CBS1"/>
<dbReference type="PANTHER" id="PTHR21229:SF1">
    <property type="entry name" value="GH17801P"/>
    <property type="match status" value="1"/>
</dbReference>
<feature type="transmembrane region" description="Helical" evidence="8">
    <location>
        <begin position="294"/>
        <end position="311"/>
    </location>
</feature>
<evidence type="ECO:0000256" key="5">
    <source>
        <dbReference type="ARBA" id="ARBA00022989"/>
    </source>
</evidence>
<evidence type="ECO:0000256" key="1">
    <source>
        <dbReference type="ARBA" id="ARBA00004141"/>
    </source>
</evidence>
<keyword evidence="3 8" id="KW-0812">Transmembrane</keyword>
<feature type="transmembrane region" description="Helical" evidence="8">
    <location>
        <begin position="188"/>
        <end position="208"/>
    </location>
</feature>
<dbReference type="GeneID" id="42003744"/>
<evidence type="ECO:0000256" key="3">
    <source>
        <dbReference type="ARBA" id="ARBA00022692"/>
    </source>
</evidence>
<dbReference type="OrthoDB" id="19932at2759"/>
<dbReference type="Pfam" id="PF06814">
    <property type="entry name" value="GOST_TM"/>
    <property type="match status" value="1"/>
</dbReference>
<comment type="similarity">
    <text evidence="2">Belongs to the LU7TM family.</text>
</comment>
<dbReference type="InterPro" id="IPR053937">
    <property type="entry name" value="GOST_TM"/>
</dbReference>
<reference evidence="12 13" key="1">
    <citation type="journal article" date="2019" name="Sci. Rep.">
        <title>Comparative genomics of chytrid fungi reveal insights into the obligate biotrophic and pathogenic lifestyle of Synchytrium endobioticum.</title>
        <authorList>
            <person name="van de Vossenberg B.T.L.H."/>
            <person name="Warris S."/>
            <person name="Nguyen H.D.T."/>
            <person name="van Gent-Pelzer M.P.E."/>
            <person name="Joly D.L."/>
            <person name="van de Geest H.C."/>
            <person name="Bonants P.J.M."/>
            <person name="Smith D.S."/>
            <person name="Levesque C.A."/>
            <person name="van der Lee T.A.J."/>
        </authorList>
    </citation>
    <scope>NUCLEOTIDE SEQUENCE [LARGE SCALE GENOMIC DNA]</scope>
    <source>
        <strain evidence="12 13">JEL517</strain>
    </source>
</reference>
<evidence type="ECO:0000256" key="2">
    <source>
        <dbReference type="ARBA" id="ARBA00007883"/>
    </source>
</evidence>
<feature type="transmembrane region" description="Helical" evidence="8">
    <location>
        <begin position="220"/>
        <end position="240"/>
    </location>
</feature>
<dbReference type="GO" id="GO:0042147">
    <property type="term" value="P:retrograde transport, endosome to Golgi"/>
    <property type="evidence" value="ECO:0007669"/>
    <property type="project" value="TreeGrafter"/>
</dbReference>
<feature type="transmembrane region" description="Helical" evidence="8">
    <location>
        <begin position="404"/>
        <end position="428"/>
    </location>
</feature>
<dbReference type="Pfam" id="PF21902">
    <property type="entry name" value="PTM1-like_N"/>
    <property type="match status" value="1"/>
</dbReference>
<feature type="domain" description="GOST seven transmembrane" evidence="10">
    <location>
        <begin position="186"/>
        <end position="434"/>
    </location>
</feature>
<feature type="transmembrane region" description="Helical" evidence="8">
    <location>
        <begin position="323"/>
        <end position="345"/>
    </location>
</feature>
<accession>A0A507CBS1</accession>
<dbReference type="GO" id="GO:0016020">
    <property type="term" value="C:membrane"/>
    <property type="evidence" value="ECO:0007669"/>
    <property type="project" value="UniProtKB-SubCell"/>
</dbReference>
<keyword evidence="5 8" id="KW-1133">Transmembrane helix</keyword>
<gene>
    <name evidence="12" type="ORF">SmJEL517_g02519</name>
</gene>
<feature type="region of interest" description="Disordered" evidence="7">
    <location>
        <begin position="495"/>
        <end position="514"/>
    </location>
</feature>
<evidence type="ECO:0008006" key="14">
    <source>
        <dbReference type="Google" id="ProtNLM"/>
    </source>
</evidence>
<name>A0A507CBS1_9FUNG</name>
<dbReference type="GO" id="GO:0005829">
    <property type="term" value="C:cytosol"/>
    <property type="evidence" value="ECO:0007669"/>
    <property type="project" value="GOC"/>
</dbReference>
<feature type="compositionally biased region" description="Polar residues" evidence="7">
    <location>
        <begin position="498"/>
        <end position="508"/>
    </location>
</feature>
<feature type="transmembrane region" description="Helical" evidence="8">
    <location>
        <begin position="366"/>
        <end position="384"/>
    </location>
</feature>
<protein>
    <recommendedName>
        <fullName evidence="14">Intimal thickness related receptor IRP domain-containing protein</fullName>
    </recommendedName>
</protein>
<organism evidence="12 13">
    <name type="scientific">Synchytrium microbalum</name>
    <dbReference type="NCBI Taxonomy" id="1806994"/>
    <lineage>
        <taxon>Eukaryota</taxon>
        <taxon>Fungi</taxon>
        <taxon>Fungi incertae sedis</taxon>
        <taxon>Chytridiomycota</taxon>
        <taxon>Chytridiomycota incertae sedis</taxon>
        <taxon>Chytridiomycetes</taxon>
        <taxon>Synchytriales</taxon>
        <taxon>Synchytriaceae</taxon>
        <taxon>Synchytrium</taxon>
    </lineage>
</organism>
<keyword evidence="13" id="KW-1185">Reference proteome</keyword>
<evidence type="ECO:0000259" key="10">
    <source>
        <dbReference type="Pfam" id="PF06814"/>
    </source>
</evidence>
<sequence length="532" mass="59975">MVARTWWALLLACLACVPIVYSYTEVLDQETDSWIRCGGMYALSAIPGASGEGTINLRFDYVSTASNLNILIYDSRDQELLEDPDTHRMVICGAGDTITSGNCSAENKGKFMVRNTRPPTSSILNELYHFDGVYANKTGSAVVKYSYQVNITGFYCVAAVSMADSTFLATVEWDNPYGLLPAIEYPKLPFYGLLSITFMIIGIVWMVLSFKHSGELLPIQLWTTGVTLFIVTEMAFNYGFYEDWNRIGRPSIFLLVLVVILNAARNSLSFFMLLVVSLGYGVVKPTLGTTMHRCIGLGCLHFVCGVMYMMGSQVLSDITAVTILIFVLPLAATMTAFYFWILTALTETMKRLELRRQSVKLEMYRNLWRLLSASVVVLVIFFIVNTFNVSYRESPNWMPHYWQWRWFLLEGWLNILYLFVYIGILILWRPTANNSRYGLEQISSEDDDEEALGKGGGLWSNGRVKLRQTKSDTNLDDDEEEDDDDVLQWVEKNVASEKLTNGESSSNPKPLVDVHVDPAEAALLAEEASKKL</sequence>
<dbReference type="RefSeq" id="XP_031025590.1">
    <property type="nucleotide sequence ID" value="XM_031168447.1"/>
</dbReference>
<feature type="signal peptide" evidence="9">
    <location>
        <begin position="1"/>
        <end position="22"/>
    </location>
</feature>
<evidence type="ECO:0000256" key="8">
    <source>
        <dbReference type="SAM" id="Phobius"/>
    </source>
</evidence>
<comment type="caution">
    <text evidence="12">The sequence shown here is derived from an EMBL/GenBank/DDBJ whole genome shotgun (WGS) entry which is preliminary data.</text>
</comment>
<evidence type="ECO:0000256" key="9">
    <source>
        <dbReference type="SAM" id="SignalP"/>
    </source>
</evidence>
<evidence type="ECO:0000256" key="4">
    <source>
        <dbReference type="ARBA" id="ARBA00022729"/>
    </source>
</evidence>
<dbReference type="InterPro" id="IPR053938">
    <property type="entry name" value="PTM1-like_N"/>
</dbReference>
<dbReference type="GO" id="GO:0005794">
    <property type="term" value="C:Golgi apparatus"/>
    <property type="evidence" value="ECO:0007669"/>
    <property type="project" value="TreeGrafter"/>
</dbReference>
<evidence type="ECO:0000259" key="11">
    <source>
        <dbReference type="Pfam" id="PF21902"/>
    </source>
</evidence>
<proteinExistence type="inferred from homology"/>
<keyword evidence="4 9" id="KW-0732">Signal</keyword>
<dbReference type="Proteomes" id="UP000319731">
    <property type="component" value="Unassembled WGS sequence"/>
</dbReference>
<evidence type="ECO:0000313" key="12">
    <source>
        <dbReference type="EMBL" id="TPX35005.1"/>
    </source>
</evidence>
<feature type="chain" id="PRO_5021461089" description="Intimal thickness related receptor IRP domain-containing protein" evidence="9">
    <location>
        <begin position="23"/>
        <end position="532"/>
    </location>
</feature>
<dbReference type="AlphaFoldDB" id="A0A507CBS1"/>
<dbReference type="EMBL" id="QEAO01000010">
    <property type="protein sequence ID" value="TPX35005.1"/>
    <property type="molecule type" value="Genomic_DNA"/>
</dbReference>